<keyword evidence="1" id="KW-1133">Transmembrane helix</keyword>
<feature type="transmembrane region" description="Helical" evidence="1">
    <location>
        <begin position="60"/>
        <end position="78"/>
    </location>
</feature>
<dbReference type="AlphaFoldDB" id="A0A024GWS8"/>
<evidence type="ECO:0000313" key="3">
    <source>
        <dbReference type="EMBL" id="CDM98956.1"/>
    </source>
</evidence>
<organism evidence="2">
    <name type="scientific">Botrylloides giganteus</name>
    <dbReference type="NCBI Taxonomy" id="2034436"/>
    <lineage>
        <taxon>Eukaryota</taxon>
        <taxon>Metazoa</taxon>
        <taxon>Chordata</taxon>
        <taxon>Tunicata</taxon>
        <taxon>Ascidiacea</taxon>
        <taxon>Stolidobranchia</taxon>
        <taxon>Styelidae</taxon>
        <taxon>Botrylloides</taxon>
    </lineage>
</organism>
<keyword evidence="1" id="KW-0472">Membrane</keyword>
<keyword evidence="2" id="KW-0496">Mitochondrion</keyword>
<reference evidence="2" key="1">
    <citation type="journal article" date="2014" name="Genome Biol. Evol.">
        <title>Ascidian mitogenomics: comparison of evolutionary rates in closely related taxa provides evidence of ongoing speciation events.</title>
        <authorList>
            <person name="Griggio F."/>
            <person name="Voskoboynik A."/>
            <person name="Iannelli F."/>
            <person name="Justy F."/>
            <person name="Tilak M.K."/>
            <person name="Turon X."/>
            <person name="Pesole G."/>
            <person name="Douzery E.J."/>
            <person name="Mastrototaro F."/>
            <person name="Gissi C."/>
        </authorList>
    </citation>
    <scope>NUCLEOTIDE SEQUENCE</scope>
    <source>
        <strain evidence="3">PE</strain>
        <tissue evidence="2">Colony</tissue>
    </source>
</reference>
<evidence type="ECO:0000256" key="1">
    <source>
        <dbReference type="SAM" id="Phobius"/>
    </source>
</evidence>
<sequence>MYLLFLVFFFFIFFFFMKFELMLMLVSLEMVFMFMVFSVVFGGGILWLGLTLLCVSACEGALGVSFLVVLNMCNMGFFQK</sequence>
<feature type="transmembrane region" description="Helical" evidence="1">
    <location>
        <begin position="30"/>
        <end position="48"/>
    </location>
</feature>
<proteinExistence type="predicted"/>
<feature type="transmembrane region" description="Helical" evidence="1">
    <location>
        <begin position="6"/>
        <end position="23"/>
    </location>
</feature>
<geneLocation type="mitochondrion" evidence="2"/>
<accession>A0A024GWS8</accession>
<gene>
    <name evidence="2" type="primary">nad4L</name>
</gene>
<dbReference type="EMBL" id="HF548554">
    <property type="protein sequence ID" value="CCO25728.1"/>
    <property type="molecule type" value="Genomic_DNA"/>
</dbReference>
<evidence type="ECO:0000313" key="2">
    <source>
        <dbReference type="EMBL" id="CCO25728.1"/>
    </source>
</evidence>
<name>A0A024GWS8_9ASCI</name>
<dbReference type="EMBL" id="HG931922">
    <property type="protein sequence ID" value="CDM98956.1"/>
    <property type="molecule type" value="Genomic_DNA"/>
</dbReference>
<keyword evidence="1" id="KW-0812">Transmembrane</keyword>
<protein>
    <submittedName>
        <fullName evidence="2">NADH dehydrogenase subunit 4L</fullName>
    </submittedName>
</protein>